<proteinExistence type="inferred from homology"/>
<keyword evidence="10" id="KW-1185">Reference proteome</keyword>
<accession>A0A8J0U5C0</accession>
<feature type="signal peptide" evidence="9">
    <location>
        <begin position="1"/>
        <end position="16"/>
    </location>
</feature>
<protein>
    <recommendedName>
        <fullName evidence="7">Guanylate cyclase activator 2B</fullName>
    </recommendedName>
</protein>
<keyword evidence="3" id="KW-0964">Secreted</keyword>
<dbReference type="PRINTS" id="PR00774">
    <property type="entry name" value="GUANYLIN"/>
</dbReference>
<dbReference type="GO" id="GO:0030250">
    <property type="term" value="F:guanylate cyclase activator activity"/>
    <property type="evidence" value="ECO:0000318"/>
    <property type="project" value="GO_Central"/>
</dbReference>
<evidence type="ECO:0000256" key="9">
    <source>
        <dbReference type="SAM" id="SignalP"/>
    </source>
</evidence>
<evidence type="ECO:0000256" key="4">
    <source>
        <dbReference type="ARBA" id="ARBA00022729"/>
    </source>
</evidence>
<evidence type="ECO:0000313" key="11">
    <source>
        <dbReference type="RefSeq" id="XP_018097325.1"/>
    </source>
</evidence>
<comment type="similarity">
    <text evidence="2">Belongs to the guanylin family.</text>
</comment>
<name>A0A8J0U5C0_XENLA</name>
<sequence length="107" mass="11976">MRWLCVLVLLIPCATCVIVKDGDFTFNLEDVKKLKEVLDQELDPESRVQKEISKSSVEKVCTNPNLPDVFERVCVSSEARDVFYRLEQIAAEPDVCDVCAFAACSGC</sequence>
<gene>
    <name evidence="11" type="primary">LOC108705058</name>
</gene>
<dbReference type="Pfam" id="PF02058">
    <property type="entry name" value="Guanylin"/>
    <property type="match status" value="1"/>
</dbReference>
<dbReference type="AlphaFoldDB" id="A0A8J0U5C0"/>
<evidence type="ECO:0000256" key="2">
    <source>
        <dbReference type="ARBA" id="ARBA00009883"/>
    </source>
</evidence>
<keyword evidence="4 9" id="KW-0732">Signal</keyword>
<dbReference type="Gene3D" id="3.90.1450.10">
    <property type="entry name" value="Guanylin"/>
    <property type="match status" value="1"/>
</dbReference>
<dbReference type="InterPro" id="IPR000879">
    <property type="entry name" value="Guanylin"/>
</dbReference>
<dbReference type="GO" id="GO:0005576">
    <property type="term" value="C:extracellular region"/>
    <property type="evidence" value="ECO:0007669"/>
    <property type="project" value="UniProtKB-SubCell"/>
</dbReference>
<dbReference type="SUPFAM" id="SSF89890">
    <property type="entry name" value="Proguanylin"/>
    <property type="match status" value="1"/>
</dbReference>
<evidence type="ECO:0000256" key="3">
    <source>
        <dbReference type="ARBA" id="ARBA00022525"/>
    </source>
</evidence>
<dbReference type="OrthoDB" id="9926421at2759"/>
<dbReference type="GeneID" id="108705058"/>
<dbReference type="PANTHER" id="PTHR11318">
    <property type="entry name" value="GUANYLIN FAMILY MEMBER"/>
    <property type="match status" value="1"/>
</dbReference>
<reference evidence="11" key="1">
    <citation type="submission" date="2025-08" db="UniProtKB">
        <authorList>
            <consortium name="RefSeq"/>
        </authorList>
    </citation>
    <scope>IDENTIFICATION</scope>
    <source>
        <strain evidence="11">J_2021</strain>
        <tissue evidence="11">Erythrocytes</tissue>
    </source>
</reference>
<dbReference type="PIRSF" id="PIRSF001849">
    <property type="entry name" value="Guanylin"/>
    <property type="match status" value="1"/>
</dbReference>
<comment type="function">
    <text evidence="6">Endogenous activator of intestinal guanylate cyclase. It stimulates this enzyme through the same receptor binding region as the heat-stable enterotoxins. May be a potent physiological regulator of intestinal fluid and electrolyte transport. May be an autocrine/paracrine regulator of intestinal salt and water transport.</text>
</comment>
<dbReference type="RefSeq" id="XP_018097325.1">
    <property type="nucleotide sequence ID" value="XM_018241836.2"/>
</dbReference>
<feature type="chain" id="PRO_5035172420" description="Guanylate cyclase activator 2B" evidence="9">
    <location>
        <begin position="17"/>
        <end position="107"/>
    </location>
</feature>
<feature type="disulfide bond" evidence="8">
    <location>
        <begin position="96"/>
        <end position="104"/>
    </location>
</feature>
<organism evidence="10 11">
    <name type="scientific">Xenopus laevis</name>
    <name type="common">African clawed frog</name>
    <dbReference type="NCBI Taxonomy" id="8355"/>
    <lineage>
        <taxon>Eukaryota</taxon>
        <taxon>Metazoa</taxon>
        <taxon>Chordata</taxon>
        <taxon>Craniata</taxon>
        <taxon>Vertebrata</taxon>
        <taxon>Euteleostomi</taxon>
        <taxon>Amphibia</taxon>
        <taxon>Batrachia</taxon>
        <taxon>Anura</taxon>
        <taxon>Pipoidea</taxon>
        <taxon>Pipidae</taxon>
        <taxon>Xenopodinae</taxon>
        <taxon>Xenopus</taxon>
        <taxon>Xenopus</taxon>
    </lineage>
</organism>
<dbReference type="Proteomes" id="UP000186698">
    <property type="component" value="Chromosome 7L"/>
</dbReference>
<dbReference type="PANTHER" id="PTHR11318:SF4">
    <property type="entry name" value="GUANYLATE CYCLASE ACTIVATOR 2B"/>
    <property type="match status" value="1"/>
</dbReference>
<evidence type="ECO:0000313" key="10">
    <source>
        <dbReference type="Proteomes" id="UP000186698"/>
    </source>
</evidence>
<evidence type="ECO:0000256" key="5">
    <source>
        <dbReference type="ARBA" id="ARBA00023157"/>
    </source>
</evidence>
<comment type="subcellular location">
    <subcellularLocation>
        <location evidence="1">Secreted</location>
    </subcellularLocation>
</comment>
<evidence type="ECO:0000256" key="6">
    <source>
        <dbReference type="ARBA" id="ARBA00037765"/>
    </source>
</evidence>
<evidence type="ECO:0000256" key="8">
    <source>
        <dbReference type="PIRSR" id="PIRSR001849-50"/>
    </source>
</evidence>
<feature type="disulfide bond" evidence="8">
    <location>
        <begin position="99"/>
        <end position="107"/>
    </location>
</feature>
<dbReference type="KEGG" id="xla:108705058"/>
<dbReference type="InterPro" id="IPR036382">
    <property type="entry name" value="Guanylin_sf"/>
</dbReference>
<evidence type="ECO:0000256" key="1">
    <source>
        <dbReference type="ARBA" id="ARBA00004613"/>
    </source>
</evidence>
<keyword evidence="5 8" id="KW-1015">Disulfide bond</keyword>
<evidence type="ECO:0000256" key="7">
    <source>
        <dbReference type="ARBA" id="ARBA00041176"/>
    </source>
</evidence>
<feature type="disulfide bond" evidence="8">
    <location>
        <begin position="61"/>
        <end position="74"/>
    </location>
</feature>